<dbReference type="RefSeq" id="WP_072861970.1">
    <property type="nucleotide sequence ID" value="NZ_FQUX01000003.1"/>
</dbReference>
<dbReference type="AlphaFoldDB" id="A0A1M5ASM7"/>
<sequence>MTLKKLTYLFLSLAFLGYGQKTPAFQNEVKAIQKKYESLWDSSKETIVFTGSSSIRMWKNLESMFPNHQIINSGFGGSQSSDLFQYYNELILQYNPKKVFIYEGDNDIASKKRTKDIIDTTREIINKIRERNNATQVVIIAAKPSLARWKLKRKYMKLNRAFEKLCEEDSALQFANVWDVMMDGKQVRKDIFISDGLHMNSKGYDLWFSVIKPYMN</sequence>
<dbReference type="OrthoDB" id="9790057at2"/>
<dbReference type="InterPro" id="IPR013830">
    <property type="entry name" value="SGNH_hydro"/>
</dbReference>
<name>A0A1M5ASM7_9FLAO</name>
<evidence type="ECO:0000259" key="1">
    <source>
        <dbReference type="Pfam" id="PF13472"/>
    </source>
</evidence>
<dbReference type="Pfam" id="PF13472">
    <property type="entry name" value="Lipase_GDSL_2"/>
    <property type="match status" value="1"/>
</dbReference>
<evidence type="ECO:0000313" key="2">
    <source>
        <dbReference type="EMBL" id="SHF33233.1"/>
    </source>
</evidence>
<dbReference type="Gene3D" id="3.40.50.1110">
    <property type="entry name" value="SGNH hydrolase"/>
    <property type="match status" value="1"/>
</dbReference>
<dbReference type="GO" id="GO:0004622">
    <property type="term" value="F:phosphatidylcholine lysophospholipase activity"/>
    <property type="evidence" value="ECO:0007669"/>
    <property type="project" value="TreeGrafter"/>
</dbReference>
<dbReference type="SUPFAM" id="SSF52266">
    <property type="entry name" value="SGNH hydrolase"/>
    <property type="match status" value="1"/>
</dbReference>
<dbReference type="InterPro" id="IPR051532">
    <property type="entry name" value="Ester_Hydrolysis_Enzymes"/>
</dbReference>
<dbReference type="EMBL" id="FQUX01000003">
    <property type="protein sequence ID" value="SHF33233.1"/>
    <property type="molecule type" value="Genomic_DNA"/>
</dbReference>
<feature type="domain" description="SGNH hydrolase-type esterase" evidence="1">
    <location>
        <begin position="59"/>
        <end position="206"/>
    </location>
</feature>
<organism evidence="2 3">
    <name type="scientific">Arenibacter palladensis</name>
    <dbReference type="NCBI Taxonomy" id="237373"/>
    <lineage>
        <taxon>Bacteria</taxon>
        <taxon>Pseudomonadati</taxon>
        <taxon>Bacteroidota</taxon>
        <taxon>Flavobacteriia</taxon>
        <taxon>Flavobacteriales</taxon>
        <taxon>Flavobacteriaceae</taxon>
        <taxon>Arenibacter</taxon>
    </lineage>
</organism>
<dbReference type="PANTHER" id="PTHR30383">
    <property type="entry name" value="THIOESTERASE 1/PROTEASE 1/LYSOPHOSPHOLIPASE L1"/>
    <property type="match status" value="1"/>
</dbReference>
<dbReference type="Proteomes" id="UP000184406">
    <property type="component" value="Unassembled WGS sequence"/>
</dbReference>
<dbReference type="PANTHER" id="PTHR30383:SF5">
    <property type="entry name" value="SGNH HYDROLASE-TYPE ESTERASE DOMAIN-CONTAINING PROTEIN"/>
    <property type="match status" value="1"/>
</dbReference>
<dbReference type="InterPro" id="IPR036514">
    <property type="entry name" value="SGNH_hydro_sf"/>
</dbReference>
<reference evidence="3" key="1">
    <citation type="submission" date="2016-11" db="EMBL/GenBank/DDBJ databases">
        <authorList>
            <person name="Varghese N."/>
            <person name="Submissions S."/>
        </authorList>
    </citation>
    <scope>NUCLEOTIDE SEQUENCE [LARGE SCALE GENOMIC DNA]</scope>
    <source>
        <strain evidence="3">DSM 17539</strain>
    </source>
</reference>
<evidence type="ECO:0000313" key="3">
    <source>
        <dbReference type="Proteomes" id="UP000184406"/>
    </source>
</evidence>
<gene>
    <name evidence="2" type="ORF">SAMN03080594_103376</name>
</gene>
<accession>A0A1M5ASM7</accession>
<protein>
    <submittedName>
        <fullName evidence="2">Lysophospholipase L1</fullName>
    </submittedName>
</protein>
<keyword evidence="3" id="KW-1185">Reference proteome</keyword>
<proteinExistence type="predicted"/>